<gene>
    <name evidence="2" type="ORF">JKG68_19580</name>
</gene>
<dbReference type="InterPro" id="IPR014729">
    <property type="entry name" value="Rossmann-like_a/b/a_fold"/>
</dbReference>
<reference evidence="2" key="1">
    <citation type="submission" date="2021-01" db="EMBL/GenBank/DDBJ databases">
        <title>Microvirga sp.</title>
        <authorList>
            <person name="Kim M.K."/>
        </authorList>
    </citation>
    <scope>NUCLEOTIDE SEQUENCE</scope>
    <source>
        <strain evidence="2">5420S-16</strain>
    </source>
</reference>
<sequence length="260" mass="27883">MNPEVVVVLLSIGRNPVSGRPRRAQRDARAVSIAIGTGKPVIGVHAGEQQDVLHDYLGMGLARLIKIDVPEGEDPVPAIASTLSLMKPRLVLTGARAEIGSGSGLLPYEIAQRLALPVVPQIVSATLRGETAELLQAVPGAKRRLLRTSGPVLVTVDDHGPPVRQIAKGPARRGVIEEVAVPERLLLAPNLMLQPLAERPARKRPKRIRPASETQANNQRTTLTNPDAEAAAHAILNFMRSERILLDSAQEASQTKEHAS</sequence>
<organism evidence="2 3">
    <name type="scientific">Microvirga aerilata</name>
    <dbReference type="NCBI Taxonomy" id="670292"/>
    <lineage>
        <taxon>Bacteria</taxon>
        <taxon>Pseudomonadati</taxon>
        <taxon>Pseudomonadota</taxon>
        <taxon>Alphaproteobacteria</taxon>
        <taxon>Hyphomicrobiales</taxon>
        <taxon>Methylobacteriaceae</taxon>
        <taxon>Microvirga</taxon>
    </lineage>
</organism>
<dbReference type="AlphaFoldDB" id="A0A936ZFE1"/>
<dbReference type="EMBL" id="JAEQMY010000035">
    <property type="protein sequence ID" value="MBL0406167.1"/>
    <property type="molecule type" value="Genomic_DNA"/>
</dbReference>
<comment type="caution">
    <text evidence="2">The sequence shown here is derived from an EMBL/GenBank/DDBJ whole genome shotgun (WGS) entry which is preliminary data.</text>
</comment>
<dbReference type="RefSeq" id="WP_202062902.1">
    <property type="nucleotide sequence ID" value="NZ_JAEQMY010000035.1"/>
</dbReference>
<evidence type="ECO:0000313" key="2">
    <source>
        <dbReference type="EMBL" id="MBL0406167.1"/>
    </source>
</evidence>
<dbReference type="SUPFAM" id="SSF52402">
    <property type="entry name" value="Adenine nucleotide alpha hydrolases-like"/>
    <property type="match status" value="1"/>
</dbReference>
<protein>
    <recommendedName>
        <fullName evidence="4">Electron transfer flavoprotein alpha/beta-subunit N-terminal domain-containing protein</fullName>
    </recommendedName>
</protein>
<name>A0A936ZFE1_9HYPH</name>
<evidence type="ECO:0000313" key="3">
    <source>
        <dbReference type="Proteomes" id="UP000605848"/>
    </source>
</evidence>
<accession>A0A936ZFE1</accession>
<evidence type="ECO:0000256" key="1">
    <source>
        <dbReference type="SAM" id="MobiDB-lite"/>
    </source>
</evidence>
<feature type="compositionally biased region" description="Polar residues" evidence="1">
    <location>
        <begin position="212"/>
        <end position="225"/>
    </location>
</feature>
<dbReference type="Proteomes" id="UP000605848">
    <property type="component" value="Unassembled WGS sequence"/>
</dbReference>
<keyword evidence="3" id="KW-1185">Reference proteome</keyword>
<feature type="region of interest" description="Disordered" evidence="1">
    <location>
        <begin position="197"/>
        <end position="226"/>
    </location>
</feature>
<dbReference type="Gene3D" id="3.40.50.620">
    <property type="entry name" value="HUPs"/>
    <property type="match status" value="1"/>
</dbReference>
<proteinExistence type="predicted"/>
<evidence type="ECO:0008006" key="4">
    <source>
        <dbReference type="Google" id="ProtNLM"/>
    </source>
</evidence>